<name>A0AC61TDD5_9CAUD</name>
<dbReference type="EMBL" id="OK040806">
    <property type="protein sequence ID" value="UCJ01271.1"/>
    <property type="molecule type" value="Genomic_DNA"/>
</dbReference>
<keyword evidence="2" id="KW-1185">Reference proteome</keyword>
<reference evidence="1" key="1">
    <citation type="submission" date="2021-09" db="EMBL/GenBank/DDBJ databases">
        <title>Genomic Characterization and Annotation of Two Novel Bacteriophages Isolated from Wastewater Treatment Plant in Qatar.</title>
        <authorList>
            <person name="Al-Marzooqi F."/>
            <person name="Ramadoss R."/>
            <person name="Shomar B."/>
            <person name="Ilyin V.A."/>
            <person name="Vincent A.S."/>
        </authorList>
    </citation>
    <scope>NUCLEOTIDE SEQUENCE</scope>
</reference>
<sequence length="43" mass="4853">MASRINLNIGGNVVGVTEEEPKTFCEKIERDMKWESGTVLNQK</sequence>
<proteinExistence type="predicted"/>
<gene>
    <name evidence="1" type="ORF">CL1_53</name>
</gene>
<evidence type="ECO:0000313" key="1">
    <source>
        <dbReference type="EMBL" id="UCJ01271.1"/>
    </source>
</evidence>
<accession>A0AC61TDD5</accession>
<protein>
    <submittedName>
        <fullName evidence="1">Uncharacterized protein</fullName>
    </submittedName>
</protein>
<organism evidence="1 2">
    <name type="scientific">Escherichia phage CL1</name>
    <dbReference type="NCBI Taxonomy" id="2851028"/>
    <lineage>
        <taxon>Viruses</taxon>
        <taxon>Duplodnaviria</taxon>
        <taxon>Heunggongvirae</taxon>
        <taxon>Uroviricota</taxon>
        <taxon>Caudoviricetes</taxon>
        <taxon>Andersonviridae</taxon>
        <taxon>Ounavirinae</taxon>
        <taxon>Felixounavirus</taxon>
        <taxon>Felixounavirus CL1</taxon>
    </lineage>
</organism>
<dbReference type="Proteomes" id="UP000827623">
    <property type="component" value="Segment"/>
</dbReference>
<evidence type="ECO:0000313" key="2">
    <source>
        <dbReference type="Proteomes" id="UP000827623"/>
    </source>
</evidence>